<evidence type="ECO:0000256" key="3">
    <source>
        <dbReference type="ARBA" id="ARBA00022448"/>
    </source>
</evidence>
<organism evidence="9 10">
    <name type="scientific">Euplotes crassus</name>
    <dbReference type="NCBI Taxonomy" id="5936"/>
    <lineage>
        <taxon>Eukaryota</taxon>
        <taxon>Sar</taxon>
        <taxon>Alveolata</taxon>
        <taxon>Ciliophora</taxon>
        <taxon>Intramacronucleata</taxon>
        <taxon>Spirotrichea</taxon>
        <taxon>Hypotrichia</taxon>
        <taxon>Euplotida</taxon>
        <taxon>Euplotidae</taxon>
        <taxon>Moneuplotes</taxon>
    </lineage>
</organism>
<dbReference type="PROSITE" id="PS50082">
    <property type="entry name" value="WD_REPEATS_2"/>
    <property type="match status" value="1"/>
</dbReference>
<dbReference type="InterPro" id="IPR015943">
    <property type="entry name" value="WD40/YVTN_repeat-like_dom_sf"/>
</dbReference>
<evidence type="ECO:0000256" key="5">
    <source>
        <dbReference type="ARBA" id="ARBA00022737"/>
    </source>
</evidence>
<dbReference type="GO" id="GO:0005198">
    <property type="term" value="F:structural molecule activity"/>
    <property type="evidence" value="ECO:0007669"/>
    <property type="project" value="InterPro"/>
</dbReference>
<keyword evidence="4 8" id="KW-0853">WD repeat</keyword>
<keyword evidence="5" id="KW-0677">Repeat</keyword>
<dbReference type="EMBL" id="CAMPGE010012312">
    <property type="protein sequence ID" value="CAI2371088.1"/>
    <property type="molecule type" value="Genomic_DNA"/>
</dbReference>
<dbReference type="GO" id="GO:1904263">
    <property type="term" value="P:positive regulation of TORC1 signaling"/>
    <property type="evidence" value="ECO:0007669"/>
    <property type="project" value="TreeGrafter"/>
</dbReference>
<dbReference type="AlphaFoldDB" id="A0AAD1UP83"/>
<evidence type="ECO:0000256" key="1">
    <source>
        <dbReference type="ARBA" id="ARBA00004259"/>
    </source>
</evidence>
<evidence type="ECO:0000256" key="6">
    <source>
        <dbReference type="ARBA" id="ARBA00022927"/>
    </source>
</evidence>
<evidence type="ECO:0000256" key="4">
    <source>
        <dbReference type="ARBA" id="ARBA00022574"/>
    </source>
</evidence>
<dbReference type="GO" id="GO:0034198">
    <property type="term" value="P:cellular response to amino acid starvation"/>
    <property type="evidence" value="ECO:0007669"/>
    <property type="project" value="TreeGrafter"/>
</dbReference>
<keyword evidence="10" id="KW-1185">Reference proteome</keyword>
<keyword evidence="6" id="KW-0653">Protein transport</keyword>
<dbReference type="InterPro" id="IPR037363">
    <property type="entry name" value="Sec13/Seh1_fam"/>
</dbReference>
<evidence type="ECO:0000313" key="10">
    <source>
        <dbReference type="Proteomes" id="UP001295684"/>
    </source>
</evidence>
<evidence type="ECO:0000313" key="9">
    <source>
        <dbReference type="EMBL" id="CAI2371088.1"/>
    </source>
</evidence>
<comment type="similarity">
    <text evidence="2">Belongs to the WD repeat SEC13 family.</text>
</comment>
<name>A0AAD1UP83_EUPCR</name>
<sequence>MEGATLKKETIETKHEEFIHDVAFDFYGDRVATCSSDFSICIFGSSDGGDKTKLSGHIKSHEGPVWRIRWADPIFGPLLVTCSADKTIKFFSEETNIPGVDSRWNVEHTFTQLKECSDIKFAPKRFGFKLAAVQRDAPGQLIVFAPGSRTNLDTCSIKAQIKVSDFGSNCLDWEPEGIDNGEMIVVGSNTETDEQLGRKPLPINENEKTEEVTGEELRIFGISGAKITPIINLHSSKGHNGSIKDVAWAPQNGKTYHTIASCADDSKVIIWRFDTGNDEGNFGSKKSKNECKFSISKIVDFESDEIWRIKWNITGVKLIGISNTADETLKSIV</sequence>
<proteinExistence type="inferred from homology"/>
<evidence type="ECO:0000256" key="8">
    <source>
        <dbReference type="PROSITE-ProRule" id="PRU00221"/>
    </source>
</evidence>
<dbReference type="PANTHER" id="PTHR11024">
    <property type="entry name" value="NUCLEAR PORE COMPLEX PROTEIN SEC13 / SEH1 FAMILY MEMBER"/>
    <property type="match status" value="1"/>
</dbReference>
<dbReference type="Proteomes" id="UP001295684">
    <property type="component" value="Unassembled WGS sequence"/>
</dbReference>
<dbReference type="Gene3D" id="2.130.10.10">
    <property type="entry name" value="YVTN repeat-like/Quinoprotein amine dehydrogenase"/>
    <property type="match status" value="1"/>
</dbReference>
<dbReference type="PANTHER" id="PTHR11024:SF3">
    <property type="entry name" value="NUCLEOPORIN SEH1"/>
    <property type="match status" value="1"/>
</dbReference>
<reference evidence="9" key="1">
    <citation type="submission" date="2023-07" db="EMBL/GenBank/DDBJ databases">
        <authorList>
            <consortium name="AG Swart"/>
            <person name="Singh M."/>
            <person name="Singh A."/>
            <person name="Seah K."/>
            <person name="Emmerich C."/>
        </authorList>
    </citation>
    <scope>NUCLEOTIDE SEQUENCE</scope>
    <source>
        <strain evidence="9">DP1</strain>
    </source>
</reference>
<evidence type="ECO:0000256" key="2">
    <source>
        <dbReference type="ARBA" id="ARBA00010102"/>
    </source>
</evidence>
<dbReference type="InterPro" id="IPR001680">
    <property type="entry name" value="WD40_rpt"/>
</dbReference>
<dbReference type="SMART" id="SM00320">
    <property type="entry name" value="WD40"/>
    <property type="match status" value="3"/>
</dbReference>
<dbReference type="Pfam" id="PF00400">
    <property type="entry name" value="WD40"/>
    <property type="match status" value="3"/>
</dbReference>
<dbReference type="GO" id="GO:0015031">
    <property type="term" value="P:protein transport"/>
    <property type="evidence" value="ECO:0007669"/>
    <property type="project" value="UniProtKB-KW"/>
</dbReference>
<dbReference type="InterPro" id="IPR036322">
    <property type="entry name" value="WD40_repeat_dom_sf"/>
</dbReference>
<gene>
    <name evidence="9" type="ORF">ECRASSUSDP1_LOCUS12408</name>
</gene>
<protein>
    <submittedName>
        <fullName evidence="9">Uncharacterized protein</fullName>
    </submittedName>
</protein>
<keyword evidence="7" id="KW-0539">Nucleus</keyword>
<dbReference type="GO" id="GO:0031080">
    <property type="term" value="C:nuclear pore outer ring"/>
    <property type="evidence" value="ECO:0007669"/>
    <property type="project" value="TreeGrafter"/>
</dbReference>
<accession>A0AAD1UP83</accession>
<feature type="repeat" description="WD" evidence="8">
    <location>
        <begin position="236"/>
        <end position="281"/>
    </location>
</feature>
<dbReference type="GO" id="GO:0035859">
    <property type="term" value="C:Seh1-associated complex"/>
    <property type="evidence" value="ECO:0007669"/>
    <property type="project" value="TreeGrafter"/>
</dbReference>
<dbReference type="SUPFAM" id="SSF50978">
    <property type="entry name" value="WD40 repeat-like"/>
    <property type="match status" value="1"/>
</dbReference>
<evidence type="ECO:0000256" key="7">
    <source>
        <dbReference type="ARBA" id="ARBA00023242"/>
    </source>
</evidence>
<keyword evidence="3" id="KW-0813">Transport</keyword>
<comment type="subcellular location">
    <subcellularLocation>
        <location evidence="1">Nucleus envelope</location>
    </subcellularLocation>
</comment>
<comment type="caution">
    <text evidence="9">The sequence shown here is derived from an EMBL/GenBank/DDBJ whole genome shotgun (WGS) entry which is preliminary data.</text>
</comment>